<organism evidence="2 3">
    <name type="scientific">Corchorus capsularis</name>
    <name type="common">Jute</name>
    <dbReference type="NCBI Taxonomy" id="210143"/>
    <lineage>
        <taxon>Eukaryota</taxon>
        <taxon>Viridiplantae</taxon>
        <taxon>Streptophyta</taxon>
        <taxon>Embryophyta</taxon>
        <taxon>Tracheophyta</taxon>
        <taxon>Spermatophyta</taxon>
        <taxon>Magnoliopsida</taxon>
        <taxon>eudicotyledons</taxon>
        <taxon>Gunneridae</taxon>
        <taxon>Pentapetalae</taxon>
        <taxon>rosids</taxon>
        <taxon>malvids</taxon>
        <taxon>Malvales</taxon>
        <taxon>Malvaceae</taxon>
        <taxon>Grewioideae</taxon>
        <taxon>Apeibeae</taxon>
        <taxon>Corchorus</taxon>
    </lineage>
</organism>
<evidence type="ECO:0000313" key="2">
    <source>
        <dbReference type="EMBL" id="OMO69376.1"/>
    </source>
</evidence>
<dbReference type="Gramene" id="OMO69376">
    <property type="protein sequence ID" value="OMO69376"/>
    <property type="gene ID" value="CCACVL1_19538"/>
</dbReference>
<name>A0A1R3HG83_COCAP</name>
<dbReference type="AlphaFoldDB" id="A0A1R3HG83"/>
<sequence>MDFGREGFSEEEQQMGTKADAADDSNSKRLDSDSSAIAAAAAINIEKEHMFLFFELLTGEIG</sequence>
<evidence type="ECO:0000256" key="1">
    <source>
        <dbReference type="SAM" id="MobiDB-lite"/>
    </source>
</evidence>
<reference evidence="2 3" key="1">
    <citation type="submission" date="2013-09" db="EMBL/GenBank/DDBJ databases">
        <title>Corchorus capsularis genome sequencing.</title>
        <authorList>
            <person name="Alam M."/>
            <person name="Haque M.S."/>
            <person name="Islam M.S."/>
            <person name="Emdad E.M."/>
            <person name="Islam M.M."/>
            <person name="Ahmed B."/>
            <person name="Halim A."/>
            <person name="Hossen Q.M.M."/>
            <person name="Hossain M.Z."/>
            <person name="Ahmed R."/>
            <person name="Khan M.M."/>
            <person name="Islam R."/>
            <person name="Rashid M.M."/>
            <person name="Khan S.A."/>
            <person name="Rahman M.S."/>
            <person name="Alam M."/>
        </authorList>
    </citation>
    <scope>NUCLEOTIDE SEQUENCE [LARGE SCALE GENOMIC DNA]</scope>
    <source>
        <strain evidence="3">cv. CVL-1</strain>
        <tissue evidence="2">Whole seedling</tissue>
    </source>
</reference>
<comment type="caution">
    <text evidence="2">The sequence shown here is derived from an EMBL/GenBank/DDBJ whole genome shotgun (WGS) entry which is preliminary data.</text>
</comment>
<protein>
    <submittedName>
        <fullName evidence="2">Uncharacterized protein</fullName>
    </submittedName>
</protein>
<proteinExistence type="predicted"/>
<feature type="region of interest" description="Disordered" evidence="1">
    <location>
        <begin position="1"/>
        <end position="30"/>
    </location>
</feature>
<feature type="non-terminal residue" evidence="2">
    <location>
        <position position="62"/>
    </location>
</feature>
<dbReference type="Proteomes" id="UP000188268">
    <property type="component" value="Unassembled WGS sequence"/>
</dbReference>
<keyword evidence="3" id="KW-1185">Reference proteome</keyword>
<dbReference type="EMBL" id="AWWV01012033">
    <property type="protein sequence ID" value="OMO69376.1"/>
    <property type="molecule type" value="Genomic_DNA"/>
</dbReference>
<accession>A0A1R3HG83</accession>
<gene>
    <name evidence="2" type="ORF">CCACVL1_19538</name>
</gene>
<evidence type="ECO:0000313" key="3">
    <source>
        <dbReference type="Proteomes" id="UP000188268"/>
    </source>
</evidence>